<dbReference type="Pfam" id="PF02742">
    <property type="entry name" value="Fe_dep_repr_C"/>
    <property type="match status" value="1"/>
</dbReference>
<dbReference type="SUPFAM" id="SSF46785">
    <property type="entry name" value="Winged helix' DNA-binding domain"/>
    <property type="match status" value="1"/>
</dbReference>
<dbReference type="AlphaFoldDB" id="A0A645BK57"/>
<dbReference type="Gene3D" id="1.10.60.10">
    <property type="entry name" value="Iron dependent repressor, metal binding and dimerisation domain"/>
    <property type="match status" value="1"/>
</dbReference>
<gene>
    <name evidence="6" type="primary">mntR_29</name>
    <name evidence="6" type="ORF">SDC9_112763</name>
</gene>
<name>A0A645BK57_9ZZZZ</name>
<keyword evidence="2" id="KW-0805">Transcription regulation</keyword>
<evidence type="ECO:0000256" key="4">
    <source>
        <dbReference type="ARBA" id="ARBA00023163"/>
    </source>
</evidence>
<dbReference type="PROSITE" id="PS50944">
    <property type="entry name" value="HTH_DTXR"/>
    <property type="match status" value="1"/>
</dbReference>
<dbReference type="GO" id="GO:0046914">
    <property type="term" value="F:transition metal ion binding"/>
    <property type="evidence" value="ECO:0007669"/>
    <property type="project" value="InterPro"/>
</dbReference>
<dbReference type="InterPro" id="IPR050536">
    <property type="entry name" value="DtxR_MntR_Metal-Reg"/>
</dbReference>
<feature type="domain" description="HTH dtxR-type" evidence="5">
    <location>
        <begin position="1"/>
        <end position="64"/>
    </location>
</feature>
<dbReference type="InterPro" id="IPR001367">
    <property type="entry name" value="Fe_dep_repressor"/>
</dbReference>
<comment type="similarity">
    <text evidence="1">Belongs to the DtxR/MntR family.</text>
</comment>
<dbReference type="GO" id="GO:0003700">
    <property type="term" value="F:DNA-binding transcription factor activity"/>
    <property type="evidence" value="ECO:0007669"/>
    <property type="project" value="InterPro"/>
</dbReference>
<accession>A0A645BK57</accession>
<dbReference type="InterPro" id="IPR022689">
    <property type="entry name" value="Iron_dep_repressor"/>
</dbReference>
<dbReference type="EMBL" id="VSSQ01020755">
    <property type="protein sequence ID" value="MPM65859.1"/>
    <property type="molecule type" value="Genomic_DNA"/>
</dbReference>
<dbReference type="InterPro" id="IPR036388">
    <property type="entry name" value="WH-like_DNA-bd_sf"/>
</dbReference>
<dbReference type="PANTHER" id="PTHR33238">
    <property type="entry name" value="IRON (METAL) DEPENDENT REPRESSOR, DTXR FAMILY"/>
    <property type="match status" value="1"/>
</dbReference>
<dbReference type="Gene3D" id="1.10.10.10">
    <property type="entry name" value="Winged helix-like DNA-binding domain superfamily/Winged helix DNA-binding domain"/>
    <property type="match status" value="1"/>
</dbReference>
<keyword evidence="3" id="KW-0238">DNA-binding</keyword>
<keyword evidence="4" id="KW-0804">Transcription</keyword>
<dbReference type="SUPFAM" id="SSF47979">
    <property type="entry name" value="Iron-dependent repressor protein, dimerization domain"/>
    <property type="match status" value="1"/>
</dbReference>
<dbReference type="SMART" id="SM00529">
    <property type="entry name" value="HTH_DTXR"/>
    <property type="match status" value="1"/>
</dbReference>
<dbReference type="InterPro" id="IPR022687">
    <property type="entry name" value="HTH_DTXR"/>
</dbReference>
<proteinExistence type="inferred from homology"/>
<evidence type="ECO:0000259" key="5">
    <source>
        <dbReference type="PROSITE" id="PS50944"/>
    </source>
</evidence>
<protein>
    <submittedName>
        <fullName evidence="6">Transcriptional regulator MntR</fullName>
    </submittedName>
</protein>
<dbReference type="InterPro" id="IPR036421">
    <property type="entry name" value="Fe_dep_repressor_sf"/>
</dbReference>
<evidence type="ECO:0000256" key="3">
    <source>
        <dbReference type="ARBA" id="ARBA00023125"/>
    </source>
</evidence>
<dbReference type="GO" id="GO:0003677">
    <property type="term" value="F:DNA binding"/>
    <property type="evidence" value="ECO:0007669"/>
    <property type="project" value="UniProtKB-KW"/>
</dbReference>
<dbReference type="InterPro" id="IPR036390">
    <property type="entry name" value="WH_DNA-bd_sf"/>
</dbReference>
<reference evidence="6" key="1">
    <citation type="submission" date="2019-08" db="EMBL/GenBank/DDBJ databases">
        <authorList>
            <person name="Kucharzyk K."/>
            <person name="Murdoch R.W."/>
            <person name="Higgins S."/>
            <person name="Loffler F."/>
        </authorList>
    </citation>
    <scope>NUCLEOTIDE SEQUENCE</scope>
</reference>
<evidence type="ECO:0000256" key="2">
    <source>
        <dbReference type="ARBA" id="ARBA00023015"/>
    </source>
</evidence>
<evidence type="ECO:0000256" key="1">
    <source>
        <dbReference type="ARBA" id="ARBA00007871"/>
    </source>
</evidence>
<comment type="caution">
    <text evidence="6">The sequence shown here is derived from an EMBL/GenBank/DDBJ whole genome shotgun (WGS) entry which is preliminary data.</text>
</comment>
<organism evidence="6">
    <name type="scientific">bioreactor metagenome</name>
    <dbReference type="NCBI Taxonomy" id="1076179"/>
    <lineage>
        <taxon>unclassified sequences</taxon>
        <taxon>metagenomes</taxon>
        <taxon>ecological metagenomes</taxon>
    </lineage>
</organism>
<dbReference type="PANTHER" id="PTHR33238:SF7">
    <property type="entry name" value="IRON-DEPENDENT TRANSCRIPTIONAL REGULATOR"/>
    <property type="match status" value="1"/>
</dbReference>
<dbReference type="Pfam" id="PF01325">
    <property type="entry name" value="Fe_dep_repress"/>
    <property type="match status" value="1"/>
</dbReference>
<evidence type="ECO:0000313" key="6">
    <source>
        <dbReference type="EMBL" id="MPM65859.1"/>
    </source>
</evidence>
<dbReference type="GO" id="GO:0046983">
    <property type="term" value="F:protein dimerization activity"/>
    <property type="evidence" value="ECO:0007669"/>
    <property type="project" value="InterPro"/>
</dbReference>
<sequence length="126" mass="14443">MKIYKSAEDYLEMMLMLQEKCGYIRSVDIALELHVKKPSVSYATKRLRENGYITMDAGSMITLTDKGREVAERIYTRHKLLTQYLTAIGVDPDTARADACKIEHDLSDESFEAIRRQYGKTASRTL</sequence>